<proteinExistence type="predicted"/>
<name>A0A926VM33_9CYAN</name>
<accession>A0A926VM33</accession>
<dbReference type="RefSeq" id="WP_190475453.1">
    <property type="nucleotide sequence ID" value="NZ_JACJPW010000186.1"/>
</dbReference>
<protein>
    <submittedName>
        <fullName evidence="2">Uncharacterized protein</fullName>
    </submittedName>
</protein>
<dbReference type="Proteomes" id="UP000641646">
    <property type="component" value="Unassembled WGS sequence"/>
</dbReference>
<keyword evidence="3" id="KW-1185">Reference proteome</keyword>
<evidence type="ECO:0000313" key="3">
    <source>
        <dbReference type="Proteomes" id="UP000641646"/>
    </source>
</evidence>
<dbReference type="AlphaFoldDB" id="A0A926VM33"/>
<reference evidence="2" key="2">
    <citation type="submission" date="2020-08" db="EMBL/GenBank/DDBJ databases">
        <authorList>
            <person name="Chen M."/>
            <person name="Teng W."/>
            <person name="Zhao L."/>
            <person name="Hu C."/>
            <person name="Zhou Y."/>
            <person name="Han B."/>
            <person name="Song L."/>
            <person name="Shu W."/>
        </authorList>
    </citation>
    <scope>NUCLEOTIDE SEQUENCE</scope>
    <source>
        <strain evidence="2">FACHB-1375</strain>
    </source>
</reference>
<evidence type="ECO:0000256" key="1">
    <source>
        <dbReference type="SAM" id="MobiDB-lite"/>
    </source>
</evidence>
<gene>
    <name evidence="2" type="ORF">H6G03_35415</name>
</gene>
<evidence type="ECO:0000313" key="2">
    <source>
        <dbReference type="EMBL" id="MBD2186285.1"/>
    </source>
</evidence>
<dbReference type="EMBL" id="JACJPW010000186">
    <property type="protein sequence ID" value="MBD2186285.1"/>
    <property type="molecule type" value="Genomic_DNA"/>
</dbReference>
<feature type="region of interest" description="Disordered" evidence="1">
    <location>
        <begin position="1"/>
        <end position="20"/>
    </location>
</feature>
<reference evidence="2" key="1">
    <citation type="journal article" date="2015" name="ISME J.">
        <title>Draft Genome Sequence of Streptomyces incarnatus NRRL8089, which Produces the Nucleoside Antibiotic Sinefungin.</title>
        <authorList>
            <person name="Oshima K."/>
            <person name="Hattori M."/>
            <person name="Shimizu H."/>
            <person name="Fukuda K."/>
            <person name="Nemoto M."/>
            <person name="Inagaki K."/>
            <person name="Tamura T."/>
        </authorList>
    </citation>
    <scope>NUCLEOTIDE SEQUENCE</scope>
    <source>
        <strain evidence="2">FACHB-1375</strain>
    </source>
</reference>
<comment type="caution">
    <text evidence="2">The sequence shown here is derived from an EMBL/GenBank/DDBJ whole genome shotgun (WGS) entry which is preliminary data.</text>
</comment>
<organism evidence="2 3">
    <name type="scientific">Aerosakkonema funiforme FACHB-1375</name>
    <dbReference type="NCBI Taxonomy" id="2949571"/>
    <lineage>
        <taxon>Bacteria</taxon>
        <taxon>Bacillati</taxon>
        <taxon>Cyanobacteriota</taxon>
        <taxon>Cyanophyceae</taxon>
        <taxon>Oscillatoriophycideae</taxon>
        <taxon>Aerosakkonematales</taxon>
        <taxon>Aerosakkonemataceae</taxon>
        <taxon>Aerosakkonema</taxon>
    </lineage>
</organism>
<sequence>MPKKPRSLKIGEGKPSQQYPEENWHSFREILRRLHAEGIYIHSEQLAEFFLAHGLPVDLSYVPQRLKEKAIDINNNYRGDMARSEEVDDGTVWDFI</sequence>